<reference evidence="2" key="1">
    <citation type="submission" date="2022-06" db="EMBL/GenBank/DDBJ databases">
        <title>Amycolatopsis iheyaensis sp. nov., a new species of the genus Amycolatopsis isolated from soil in Iheya island, Japan.</title>
        <authorList>
            <person name="Ngamcharungchit C."/>
            <person name="Kanto H."/>
            <person name="Take A."/>
            <person name="Intra B."/>
            <person name="Matsumoto A."/>
            <person name="Panbangred W."/>
            <person name="Inahashi Y."/>
        </authorList>
    </citation>
    <scope>NUCLEOTIDE SEQUENCE</scope>
    <source>
        <strain evidence="2">OK19-0408</strain>
    </source>
</reference>
<sequence>MATAAVAAGSLLTGAPAALAAAPSSAATAAVPCGYREQAPFAFWYNCRSTNVKIRVDVILYPDRDYCTLPGDNLLDSGSSRTRGAKEIGGC</sequence>
<name>A0A9X2NNB4_9PSEU</name>
<proteinExistence type="predicted"/>
<comment type="caution">
    <text evidence="2">The sequence shown here is derived from an EMBL/GenBank/DDBJ whole genome shotgun (WGS) entry which is preliminary data.</text>
</comment>
<gene>
    <name evidence="2" type="ORF">M8542_49430</name>
</gene>
<accession>A0A9X2NNB4</accession>
<organism evidence="2 3">
    <name type="scientific">Amycolatopsis iheyensis</name>
    <dbReference type="NCBI Taxonomy" id="2945988"/>
    <lineage>
        <taxon>Bacteria</taxon>
        <taxon>Bacillati</taxon>
        <taxon>Actinomycetota</taxon>
        <taxon>Actinomycetes</taxon>
        <taxon>Pseudonocardiales</taxon>
        <taxon>Pseudonocardiaceae</taxon>
        <taxon>Amycolatopsis</taxon>
    </lineage>
</organism>
<feature type="chain" id="PRO_5040957447" evidence="1">
    <location>
        <begin position="21"/>
        <end position="91"/>
    </location>
</feature>
<evidence type="ECO:0000313" key="2">
    <source>
        <dbReference type="EMBL" id="MCR6490833.1"/>
    </source>
</evidence>
<dbReference type="AlphaFoldDB" id="A0A9X2NNB4"/>
<keyword evidence="1" id="KW-0732">Signal</keyword>
<dbReference type="Proteomes" id="UP001144096">
    <property type="component" value="Unassembled WGS sequence"/>
</dbReference>
<evidence type="ECO:0000256" key="1">
    <source>
        <dbReference type="SAM" id="SignalP"/>
    </source>
</evidence>
<dbReference type="RefSeq" id="WP_257927410.1">
    <property type="nucleotide sequence ID" value="NZ_JAMXQV010000060.1"/>
</dbReference>
<protein>
    <submittedName>
        <fullName evidence="2">DUF6355 family natural product biosynthesis protein</fullName>
    </submittedName>
</protein>
<keyword evidence="3" id="KW-1185">Reference proteome</keyword>
<feature type="signal peptide" evidence="1">
    <location>
        <begin position="1"/>
        <end position="20"/>
    </location>
</feature>
<dbReference type="EMBL" id="JAMXQV010000060">
    <property type="protein sequence ID" value="MCR6490833.1"/>
    <property type="molecule type" value="Genomic_DNA"/>
</dbReference>
<evidence type="ECO:0000313" key="3">
    <source>
        <dbReference type="Proteomes" id="UP001144096"/>
    </source>
</evidence>
<dbReference type="Pfam" id="PF19882">
    <property type="entry name" value="DUF6355"/>
    <property type="match status" value="1"/>
</dbReference>
<dbReference type="InterPro" id="IPR045935">
    <property type="entry name" value="DUF6355"/>
</dbReference>